<gene>
    <name evidence="1" type="ORF">NCTC12961_00592</name>
</gene>
<protein>
    <submittedName>
        <fullName evidence="1">Uncharacterized protein</fullName>
    </submittedName>
</protein>
<evidence type="ECO:0000313" key="1">
    <source>
        <dbReference type="EMBL" id="SQI30673.1"/>
    </source>
</evidence>
<dbReference type="EMBL" id="LS483469">
    <property type="protein sequence ID" value="SQI30673.1"/>
    <property type="molecule type" value="Genomic_DNA"/>
</dbReference>
<dbReference type="Proteomes" id="UP000248897">
    <property type="component" value="Chromosome 1"/>
</dbReference>
<name>A0A2X4TUX7_SERPL</name>
<reference evidence="1 2" key="1">
    <citation type="submission" date="2018-06" db="EMBL/GenBank/DDBJ databases">
        <authorList>
            <consortium name="Pathogen Informatics"/>
            <person name="Doyle S."/>
        </authorList>
    </citation>
    <scope>NUCLEOTIDE SEQUENCE [LARGE SCALE GENOMIC DNA]</scope>
    <source>
        <strain evidence="1 2">NCTC12961</strain>
    </source>
</reference>
<accession>A0A2X4TUX7</accession>
<proteinExistence type="predicted"/>
<sequence length="30" mass="3557">MAQISKKDIIAFSRFFLNLPIILVENLKFF</sequence>
<evidence type="ECO:0000313" key="2">
    <source>
        <dbReference type="Proteomes" id="UP000248897"/>
    </source>
</evidence>
<organism evidence="1 2">
    <name type="scientific">Serratia plymuthica</name>
    <dbReference type="NCBI Taxonomy" id="82996"/>
    <lineage>
        <taxon>Bacteria</taxon>
        <taxon>Pseudomonadati</taxon>
        <taxon>Pseudomonadota</taxon>
        <taxon>Gammaproteobacteria</taxon>
        <taxon>Enterobacterales</taxon>
        <taxon>Yersiniaceae</taxon>
        <taxon>Serratia</taxon>
    </lineage>
</organism>
<dbReference type="AlphaFoldDB" id="A0A2X4TUX7"/>